<name>A0A5C3FBJ5_9BASI</name>
<keyword evidence="3" id="KW-1185">Reference proteome</keyword>
<gene>
    <name evidence="2" type="ORF">PSFLO_07122</name>
</gene>
<evidence type="ECO:0000313" key="3">
    <source>
        <dbReference type="Proteomes" id="UP000323386"/>
    </source>
</evidence>
<sequence length="384" mass="41546">MGRDPDGFMAWHRTAKGATSARLAPVQPCMRSGQPIFVPALAASCSGQGGHARTHTHGLYRIKPARPWPDGQIRRSKDLPGVRPGLASPCSRSNWLGVDPPSDLLSGIALIRPIVSCLTFVLFPFSARLTASSPRLATLPSHFEMATVSLHGRAAGHSDASSVNRSVQYVLMASSGPLARTWVPIAGPKALEPSRRGLDTERAKATGRPPVTLRYAFCHLGTEGARGSPARHSLSYACARLETNTNLIRRDPSISSSSKEARLQLAYPRLEVEVEVEVEVRARAGNFPGDGWSSCARYAPRASDAARLKGTRDRGRDRRSNVYPQGTVRQLGRQGSEVQLMKPRYGGSVLAVRVHAICLRASSLSALGEERRREAGQARVARKN</sequence>
<dbReference type="EMBL" id="OOIP01000029">
    <property type="protein sequence ID" value="SPO41640.1"/>
    <property type="molecule type" value="Genomic_DNA"/>
</dbReference>
<proteinExistence type="predicted"/>
<protein>
    <submittedName>
        <fullName evidence="2">Uncharacterized protein</fullName>
    </submittedName>
</protein>
<dbReference type="Proteomes" id="UP000323386">
    <property type="component" value="Unassembled WGS sequence"/>
</dbReference>
<dbReference type="AlphaFoldDB" id="A0A5C3FBJ5"/>
<organism evidence="2 3">
    <name type="scientific">Pseudozyma flocculosa</name>
    <dbReference type="NCBI Taxonomy" id="84751"/>
    <lineage>
        <taxon>Eukaryota</taxon>
        <taxon>Fungi</taxon>
        <taxon>Dikarya</taxon>
        <taxon>Basidiomycota</taxon>
        <taxon>Ustilaginomycotina</taxon>
        <taxon>Ustilaginomycetes</taxon>
        <taxon>Ustilaginales</taxon>
        <taxon>Ustilaginaceae</taxon>
        <taxon>Pseudozyma</taxon>
    </lineage>
</organism>
<feature type="region of interest" description="Disordered" evidence="1">
    <location>
        <begin position="303"/>
        <end position="322"/>
    </location>
</feature>
<feature type="compositionally biased region" description="Basic and acidic residues" evidence="1">
    <location>
        <begin position="304"/>
        <end position="320"/>
    </location>
</feature>
<evidence type="ECO:0000313" key="2">
    <source>
        <dbReference type="EMBL" id="SPO41640.1"/>
    </source>
</evidence>
<accession>A0A5C3FBJ5</accession>
<evidence type="ECO:0000256" key="1">
    <source>
        <dbReference type="SAM" id="MobiDB-lite"/>
    </source>
</evidence>
<reference evidence="2 3" key="1">
    <citation type="submission" date="2018-03" db="EMBL/GenBank/DDBJ databases">
        <authorList>
            <person name="Guldener U."/>
        </authorList>
    </citation>
    <scope>NUCLEOTIDE SEQUENCE [LARGE SCALE GENOMIC DNA]</scope>
    <source>
        <strain evidence="2 3">DAOM196992</strain>
    </source>
</reference>